<reference evidence="2 3" key="1">
    <citation type="submission" date="2016-10" db="EMBL/GenBank/DDBJ databases">
        <authorList>
            <person name="de Groot N.N."/>
        </authorList>
    </citation>
    <scope>NUCLEOTIDE SEQUENCE [LARGE SCALE GENOMIC DNA]</scope>
    <source>
        <strain evidence="2 3">DSM 9179</strain>
    </source>
</reference>
<sequence>MSIRVSYETVKATVKKALINAGLTEEQAESCATIHASSSADGVESHGLNRVPRFVDYVDKGWVNLKASCDKVGGKGAVENYDGNLGIGIMNAQFCMDRAIELAKDHGIGCVTLKNTTHWMRGGTYAWQAVNAGYMSISWINTESCMPAWGSKEPGVGNNPFCIGIPREDGPIVLDMAMSQYAYGKLGMYRLAGNKLPYPGGFDKEGKLTDDPGAIEESMRILPTGYWKGSGMAIALDMAAALMANGLSGDQIDKVGKGSCGECCQVFIVYDPYLFGTKEEIQKMLNGRVAAVDATEPEKEGGHVSCPGERTIVTREKSMSEGVQVDEAVWAEVCKLAEEKK</sequence>
<accession>A0A1I0M2E6</accession>
<dbReference type="InterPro" id="IPR003767">
    <property type="entry name" value="Malate/L-lactate_DH-like"/>
</dbReference>
<dbReference type="InterPro" id="IPR043143">
    <property type="entry name" value="Mal/L-sulf/L-lact_DH-like_NADP"/>
</dbReference>
<dbReference type="PANTHER" id="PTHR11091">
    <property type="entry name" value="OXIDOREDUCTASE-RELATED"/>
    <property type="match status" value="1"/>
</dbReference>
<evidence type="ECO:0000256" key="1">
    <source>
        <dbReference type="ARBA" id="ARBA00023002"/>
    </source>
</evidence>
<proteinExistence type="predicted"/>
<dbReference type="Proteomes" id="UP000199701">
    <property type="component" value="Unassembled WGS sequence"/>
</dbReference>
<protein>
    <submittedName>
        <fullName evidence="2">3-dehydro-L-gulonate 2-dehydrogenase</fullName>
    </submittedName>
</protein>
<keyword evidence="1" id="KW-0560">Oxidoreductase</keyword>
<dbReference type="Gene3D" id="3.30.1370.60">
    <property type="entry name" value="Hypothetical oxidoreductase yiak, domain 2"/>
    <property type="match status" value="1"/>
</dbReference>
<dbReference type="InterPro" id="IPR043144">
    <property type="entry name" value="Mal/L-sulf/L-lact_DH-like_ah"/>
</dbReference>
<dbReference type="PANTHER" id="PTHR11091:SF3">
    <property type="entry name" value="2,3-DIKETO-L-GULONATE REDUCTASE"/>
    <property type="match status" value="1"/>
</dbReference>
<dbReference type="Pfam" id="PF02615">
    <property type="entry name" value="Ldh_2"/>
    <property type="match status" value="1"/>
</dbReference>
<dbReference type="InterPro" id="IPR036111">
    <property type="entry name" value="Mal/L-sulfo/L-lacto_DH-like_sf"/>
</dbReference>
<name>A0A1I0M2E6_9FIRM</name>
<organism evidence="2 3">
    <name type="scientific">[Clostridium] fimetarium</name>
    <dbReference type="NCBI Taxonomy" id="99656"/>
    <lineage>
        <taxon>Bacteria</taxon>
        <taxon>Bacillati</taxon>
        <taxon>Bacillota</taxon>
        <taxon>Clostridia</taxon>
        <taxon>Lachnospirales</taxon>
        <taxon>Lachnospiraceae</taxon>
    </lineage>
</organism>
<gene>
    <name evidence="2" type="ORF">SAMN05421659_101113</name>
</gene>
<dbReference type="Gene3D" id="1.10.1530.10">
    <property type="match status" value="1"/>
</dbReference>
<evidence type="ECO:0000313" key="2">
    <source>
        <dbReference type="EMBL" id="SEV82523.1"/>
    </source>
</evidence>
<dbReference type="RefSeq" id="WP_092449511.1">
    <property type="nucleotide sequence ID" value="NZ_FOJI01000001.1"/>
</dbReference>
<dbReference type="STRING" id="99656.SAMN05421659_101113"/>
<keyword evidence="3" id="KW-1185">Reference proteome</keyword>
<dbReference type="SUPFAM" id="SSF89733">
    <property type="entry name" value="L-sulfolactate dehydrogenase-like"/>
    <property type="match status" value="1"/>
</dbReference>
<dbReference type="EMBL" id="FOJI01000001">
    <property type="protein sequence ID" value="SEV82523.1"/>
    <property type="molecule type" value="Genomic_DNA"/>
</dbReference>
<dbReference type="GO" id="GO:0016491">
    <property type="term" value="F:oxidoreductase activity"/>
    <property type="evidence" value="ECO:0007669"/>
    <property type="project" value="UniProtKB-KW"/>
</dbReference>
<dbReference type="OrthoDB" id="9769447at2"/>
<dbReference type="AlphaFoldDB" id="A0A1I0M2E6"/>
<dbReference type="NCBIfam" id="NF009750">
    <property type="entry name" value="PRK13260.1"/>
    <property type="match status" value="1"/>
</dbReference>
<evidence type="ECO:0000313" key="3">
    <source>
        <dbReference type="Proteomes" id="UP000199701"/>
    </source>
</evidence>